<dbReference type="AlphaFoldDB" id="X0VXX1"/>
<name>X0VXX1_9ZZZZ</name>
<evidence type="ECO:0000313" key="1">
    <source>
        <dbReference type="EMBL" id="GAG17288.1"/>
    </source>
</evidence>
<dbReference type="Gene3D" id="3.30.420.240">
    <property type="match status" value="1"/>
</dbReference>
<comment type="caution">
    <text evidence="1">The sequence shown here is derived from an EMBL/GenBank/DDBJ whole genome shotgun (WGS) entry which is preliminary data.</text>
</comment>
<organism evidence="1">
    <name type="scientific">marine sediment metagenome</name>
    <dbReference type="NCBI Taxonomy" id="412755"/>
    <lineage>
        <taxon>unclassified sequences</taxon>
        <taxon>metagenomes</taxon>
        <taxon>ecological metagenomes</taxon>
    </lineage>
</organism>
<sequence length="115" mass="12926">KYGGGLVKSVLENIGLEVEDRESTEAIYTNFKTLVLSEKLSLPDRPSLRNGLVMTQAYYSKSNKLSIRHERTDEGHGDIADAAVDAAYQASQDLQIHDLEPVFAEVDEGWNEWRD</sequence>
<accession>X0VXX1</accession>
<evidence type="ECO:0008006" key="2">
    <source>
        <dbReference type="Google" id="ProtNLM"/>
    </source>
</evidence>
<protein>
    <recommendedName>
        <fullName evidence="2">Terminase large subunit gp17-like C-terminal domain-containing protein</fullName>
    </recommendedName>
</protein>
<dbReference type="EMBL" id="BARS01035327">
    <property type="protein sequence ID" value="GAG17288.1"/>
    <property type="molecule type" value="Genomic_DNA"/>
</dbReference>
<gene>
    <name evidence="1" type="ORF">S01H1_54442</name>
</gene>
<reference evidence="1" key="1">
    <citation type="journal article" date="2014" name="Front. Microbiol.">
        <title>High frequency of phylogenetically diverse reductive dehalogenase-homologous genes in deep subseafloor sedimentary metagenomes.</title>
        <authorList>
            <person name="Kawai M."/>
            <person name="Futagami T."/>
            <person name="Toyoda A."/>
            <person name="Takaki Y."/>
            <person name="Nishi S."/>
            <person name="Hori S."/>
            <person name="Arai W."/>
            <person name="Tsubouchi T."/>
            <person name="Morono Y."/>
            <person name="Uchiyama I."/>
            <person name="Ito T."/>
            <person name="Fujiyama A."/>
            <person name="Inagaki F."/>
            <person name="Takami H."/>
        </authorList>
    </citation>
    <scope>NUCLEOTIDE SEQUENCE</scope>
    <source>
        <strain evidence="1">Expedition CK06-06</strain>
    </source>
</reference>
<feature type="non-terminal residue" evidence="1">
    <location>
        <position position="1"/>
    </location>
</feature>
<proteinExistence type="predicted"/>